<organism evidence="7">
    <name type="scientific">Tetraselmis sp. GSL018</name>
    <dbReference type="NCBI Taxonomy" id="582737"/>
    <lineage>
        <taxon>Eukaryota</taxon>
        <taxon>Viridiplantae</taxon>
        <taxon>Chlorophyta</taxon>
        <taxon>core chlorophytes</taxon>
        <taxon>Chlorodendrophyceae</taxon>
        <taxon>Chlorodendrales</taxon>
        <taxon>Chlorodendraceae</taxon>
        <taxon>Tetraselmis</taxon>
    </lineage>
</organism>
<feature type="transmembrane region" description="Helical" evidence="5">
    <location>
        <begin position="106"/>
        <end position="126"/>
    </location>
</feature>
<evidence type="ECO:0000256" key="2">
    <source>
        <dbReference type="ARBA" id="ARBA00022692"/>
    </source>
</evidence>
<sequence>MDLSGIINTILIVFFSLSWMAVSSALILVNKFLLKDFGFHFPMALSGLGMICSSLASYFTCQVLCLVEAKRQVSARMWLTQIVPVGLFMALSLQLGNYAYLELTVAFIQMLKALCPVFTLVALACARMLVPTVPLVSSVVLISIGVIVSSYGEVNFSWIGLAAMLGSEGAEAMRLVITQLLLVGLKFHPSECPDL</sequence>
<evidence type="ECO:0000256" key="5">
    <source>
        <dbReference type="SAM" id="Phobius"/>
    </source>
</evidence>
<dbReference type="InterPro" id="IPR050186">
    <property type="entry name" value="TPT_transporter"/>
</dbReference>
<dbReference type="Pfam" id="PF03151">
    <property type="entry name" value="TPT"/>
    <property type="match status" value="1"/>
</dbReference>
<reference evidence="7" key="1">
    <citation type="submission" date="2014-05" db="EMBL/GenBank/DDBJ databases">
        <title>The transcriptome of the halophilic microalga Tetraselmis sp. GSL018 isolated from the Great Salt Lake, Utah.</title>
        <authorList>
            <person name="Jinkerson R.E."/>
            <person name="D'Adamo S."/>
            <person name="Posewitz M.C."/>
        </authorList>
    </citation>
    <scope>NUCLEOTIDE SEQUENCE</scope>
    <source>
        <strain evidence="7">GSL018</strain>
    </source>
</reference>
<dbReference type="InterPro" id="IPR004853">
    <property type="entry name" value="Sugar_P_trans_dom"/>
</dbReference>
<proteinExistence type="predicted"/>
<keyword evidence="4 5" id="KW-0472">Membrane</keyword>
<gene>
    <name evidence="7" type="ORF">TSPGSL018_2557</name>
</gene>
<dbReference type="PANTHER" id="PTHR11132">
    <property type="entry name" value="SOLUTE CARRIER FAMILY 35"/>
    <property type="match status" value="1"/>
</dbReference>
<dbReference type="AlphaFoldDB" id="A0A061SM30"/>
<keyword evidence="2 5" id="KW-0812">Transmembrane</keyword>
<protein>
    <submittedName>
        <fullName evidence="7">Drug metabolite transporter superfamily</fullName>
    </submittedName>
</protein>
<name>A0A061SM30_9CHLO</name>
<feature type="transmembrane region" description="Helical" evidence="5">
    <location>
        <begin position="78"/>
        <end position="100"/>
    </location>
</feature>
<evidence type="ECO:0000256" key="1">
    <source>
        <dbReference type="ARBA" id="ARBA00004141"/>
    </source>
</evidence>
<feature type="transmembrane region" description="Helical" evidence="5">
    <location>
        <begin position="133"/>
        <end position="152"/>
    </location>
</feature>
<dbReference type="EMBL" id="GBEZ01001182">
    <property type="protein sequence ID" value="JAC83771.1"/>
    <property type="molecule type" value="Transcribed_RNA"/>
</dbReference>
<accession>A0A061SM30</accession>
<feature type="transmembrane region" description="Helical" evidence="5">
    <location>
        <begin position="41"/>
        <end position="66"/>
    </location>
</feature>
<dbReference type="GO" id="GO:0016020">
    <property type="term" value="C:membrane"/>
    <property type="evidence" value="ECO:0007669"/>
    <property type="project" value="UniProtKB-SubCell"/>
</dbReference>
<feature type="transmembrane region" description="Helical" evidence="5">
    <location>
        <begin position="7"/>
        <end position="29"/>
    </location>
</feature>
<comment type="subcellular location">
    <subcellularLocation>
        <location evidence="1">Membrane</location>
        <topology evidence="1">Multi-pass membrane protein</topology>
    </subcellularLocation>
</comment>
<keyword evidence="3 5" id="KW-1133">Transmembrane helix</keyword>
<evidence type="ECO:0000256" key="3">
    <source>
        <dbReference type="ARBA" id="ARBA00022989"/>
    </source>
</evidence>
<evidence type="ECO:0000259" key="6">
    <source>
        <dbReference type="Pfam" id="PF03151"/>
    </source>
</evidence>
<evidence type="ECO:0000256" key="4">
    <source>
        <dbReference type="ARBA" id="ARBA00023136"/>
    </source>
</evidence>
<evidence type="ECO:0000313" key="7">
    <source>
        <dbReference type="EMBL" id="JAC83771.1"/>
    </source>
</evidence>
<feature type="domain" description="Sugar phosphate transporter" evidence="6">
    <location>
        <begin position="14"/>
        <end position="184"/>
    </location>
</feature>